<organism evidence="1 2">
    <name type="scientific">Olea europaea subsp. europaea</name>
    <dbReference type="NCBI Taxonomy" id="158383"/>
    <lineage>
        <taxon>Eukaryota</taxon>
        <taxon>Viridiplantae</taxon>
        <taxon>Streptophyta</taxon>
        <taxon>Embryophyta</taxon>
        <taxon>Tracheophyta</taxon>
        <taxon>Spermatophyta</taxon>
        <taxon>Magnoliopsida</taxon>
        <taxon>eudicotyledons</taxon>
        <taxon>Gunneridae</taxon>
        <taxon>Pentapetalae</taxon>
        <taxon>asterids</taxon>
        <taxon>lamiids</taxon>
        <taxon>Lamiales</taxon>
        <taxon>Oleaceae</taxon>
        <taxon>Oleeae</taxon>
        <taxon>Olea</taxon>
    </lineage>
</organism>
<evidence type="ECO:0000313" key="1">
    <source>
        <dbReference type="EMBL" id="CAA3033391.1"/>
    </source>
</evidence>
<sequence>MVVFMVRMSTYYLLIMQSRPTSGKGRGRKIGPSKQGEVALIVPTDDQGKIGPSKLGAVALIVPTDDQGLSTCPNDGSQVLGRRLSLCGLSLTLLDSYSWL</sequence>
<reference evidence="1 2" key="1">
    <citation type="submission" date="2019-12" db="EMBL/GenBank/DDBJ databases">
        <authorList>
            <person name="Alioto T."/>
            <person name="Alioto T."/>
            <person name="Gomez Garrido J."/>
        </authorList>
    </citation>
    <scope>NUCLEOTIDE SEQUENCE [LARGE SCALE GENOMIC DNA]</scope>
</reference>
<dbReference type="Proteomes" id="UP000594638">
    <property type="component" value="Unassembled WGS sequence"/>
</dbReference>
<name>A0A8S0VHW1_OLEEU</name>
<accession>A0A8S0VHW1</accession>
<dbReference type="AlphaFoldDB" id="A0A8S0VHW1"/>
<dbReference type="EMBL" id="CACTIH010010804">
    <property type="protein sequence ID" value="CAA3033391.1"/>
    <property type="molecule type" value="Genomic_DNA"/>
</dbReference>
<protein>
    <submittedName>
        <fullName evidence="1">Uncharacterized protein</fullName>
    </submittedName>
</protein>
<keyword evidence="2" id="KW-1185">Reference proteome</keyword>
<comment type="caution">
    <text evidence="1">The sequence shown here is derived from an EMBL/GenBank/DDBJ whole genome shotgun (WGS) entry which is preliminary data.</text>
</comment>
<dbReference type="Gramene" id="OE9A099614T1">
    <property type="protein sequence ID" value="OE9A099614C1"/>
    <property type="gene ID" value="OE9A099614"/>
</dbReference>
<proteinExistence type="predicted"/>
<evidence type="ECO:0000313" key="2">
    <source>
        <dbReference type="Proteomes" id="UP000594638"/>
    </source>
</evidence>
<gene>
    <name evidence="1" type="ORF">OLEA9_A099614</name>
</gene>